<feature type="region of interest" description="Disordered" evidence="1">
    <location>
        <begin position="1011"/>
        <end position="1116"/>
    </location>
</feature>
<feature type="compositionally biased region" description="Polar residues" evidence="1">
    <location>
        <begin position="798"/>
        <end position="809"/>
    </location>
</feature>
<dbReference type="RefSeq" id="WP_168758500.1">
    <property type="nucleotide sequence ID" value="NZ_CP051487.1"/>
</dbReference>
<dbReference type="KEGG" id="pum:HGP31_19665"/>
<feature type="compositionally biased region" description="Polar residues" evidence="1">
    <location>
        <begin position="11"/>
        <end position="24"/>
    </location>
</feature>
<feature type="region of interest" description="Disordered" evidence="1">
    <location>
        <begin position="1"/>
        <end position="24"/>
    </location>
</feature>
<feature type="compositionally biased region" description="Acidic residues" evidence="1">
    <location>
        <begin position="681"/>
        <end position="695"/>
    </location>
</feature>
<feature type="compositionally biased region" description="Basic and acidic residues" evidence="1">
    <location>
        <begin position="1051"/>
        <end position="1070"/>
    </location>
</feature>
<feature type="region of interest" description="Disordered" evidence="1">
    <location>
        <begin position="674"/>
        <end position="726"/>
    </location>
</feature>
<feature type="region of interest" description="Disordered" evidence="1">
    <location>
        <begin position="320"/>
        <end position="347"/>
    </location>
</feature>
<reference evidence="2 3" key="1">
    <citation type="submission" date="2020-04" db="EMBL/GenBank/DDBJ databases">
        <authorList>
            <person name="Yao Y."/>
            <person name="He Z."/>
        </authorList>
    </citation>
    <scope>NUCLEOTIDE SEQUENCE [LARGE SCALE GENOMIC DNA]</scope>
    <source>
        <strain evidence="2 3">CY-1</strain>
    </source>
</reference>
<evidence type="ECO:0000313" key="2">
    <source>
        <dbReference type="EMBL" id="QJC80434.1"/>
    </source>
</evidence>
<dbReference type="EMBL" id="CP051487">
    <property type="protein sequence ID" value="QJC80434.1"/>
    <property type="molecule type" value="Genomic_DNA"/>
</dbReference>
<feature type="compositionally biased region" description="Basic and acidic residues" evidence="1">
    <location>
        <begin position="1011"/>
        <end position="1039"/>
    </location>
</feature>
<accession>A0AAE6ZY81</accession>
<evidence type="ECO:0000256" key="1">
    <source>
        <dbReference type="SAM" id="MobiDB-lite"/>
    </source>
</evidence>
<gene>
    <name evidence="2" type="ORF">HGP31_19665</name>
</gene>
<feature type="compositionally biased region" description="Polar residues" evidence="1">
    <location>
        <begin position="322"/>
        <end position="345"/>
    </location>
</feature>
<name>A0AAE6ZY81_9PSED</name>
<evidence type="ECO:0000313" key="3">
    <source>
        <dbReference type="Proteomes" id="UP000501367"/>
    </source>
</evidence>
<organism evidence="2 3">
    <name type="scientific">Pseudomonas umsongensis</name>
    <dbReference type="NCBI Taxonomy" id="198618"/>
    <lineage>
        <taxon>Bacteria</taxon>
        <taxon>Pseudomonadati</taxon>
        <taxon>Pseudomonadota</taxon>
        <taxon>Gammaproteobacteria</taxon>
        <taxon>Pseudomonadales</taxon>
        <taxon>Pseudomonadaceae</taxon>
        <taxon>Pseudomonas</taxon>
    </lineage>
</organism>
<proteinExistence type="predicted"/>
<dbReference type="AlphaFoldDB" id="A0AAE6ZY81"/>
<sequence length="1192" mass="131473">MFPSRSSSSSANIQSVQAKTNETVSTKAVPEENFCSSFSEAKGDRILGLPSVTSKEHPAWTPARLLENLRVAFNIMAEQPEAYDFEGTPVSKVNDKPDTILDVEDALVIVVKEEQRRKKSGRDETVGSENIKADKTALSDVTSTASVEGVIAFVSGVFDYIVELEEKGKEGGGTNKDCSELSDKSLDELFSDLSRHPRYAHAFGLLETEKIQGKFSGGEAWRRIHESATYLFSNKSKSMIDEFVQQKSGGGPTAYLHIFLDDIEMGSVVGNKDLKAGGITAEELRHLYRCRAQLGDAVKFYKNNKTVSAPWEQDPKLWSDKLFSTDSTPTSSPQGTDDTSRTGNQEVPLYGRFVQPPTTNLEPVDASVSPMLTGLFYEMFRDFNLGGNEAEKMVGSPEEINKLYQESGVAPIISQEEFAAIRAYTLGFDKHINPNLGKVNPFEKRKNTFITYIASGLDKLKGAGYRYPLKETVIEKLFDKSPALKVKFRDESILTELMVPIPQIPDFHVEKEAVSGQIFYVTKNDEDKYELVRKDNGRRYNLKGVFSYVILPDEPDRIYCGMNNGQQNSKGELNEYRHHNPYYVEGHSSLAQGKDVLYAGDFLFEDGQLKLWTNGSGHYKPIAERRFGNLTEAVKRILPEELFKDHDELTEVETKTLNAYIQISEAEERRLKECYSNSSDADTDSDSDSDSDSDGNDLSIFNKIQAKNGRPQLPGNPGLKGGGPAQHITQEEVCAPIANALDKKLGEDGPDKGGAGAVAGALSGAIRSGATSDSDSEDETKPDRPSGSANAIIPPTAPGSNPAGTVGSSSAELQKKLNIALNSGGQIKAIQIGRMLEFTSLLAKASPAVQATAINSEVFNQSSELLKIPGYYFNTRFPSQGAAQVPAQIKDSLMQSLANCVRAGTMGEQAARNILPPDYLRIFDVKVETVNIFADINKEVRATAAINLLIGTADQRRVKIAADNSDIAVRGAEKERVKRRVYQGAAELKKYSVDAGARDYKNFLNERVQEERERQNMLRQSQAEKQEKYEKNRADRGAEWSRQLNGIALSETDKAKLNHANRKQEQEDSWRSVQLSKKTGDLTRGRYDSTTSFDSGINSPGTLSRSSSRSSITSEVTREISNMRGQLNPGTENNISAPTTGFSHEEWPSNRSTEKAQSILNVLEGRVASRDRFVEREIESIKNTLNSLPGCK</sequence>
<protein>
    <submittedName>
        <fullName evidence="2">Uncharacterized protein</fullName>
    </submittedName>
</protein>
<feature type="region of interest" description="Disordered" evidence="1">
    <location>
        <begin position="766"/>
        <end position="809"/>
    </location>
</feature>
<feature type="compositionally biased region" description="Polar residues" evidence="1">
    <location>
        <begin position="1088"/>
        <end position="1103"/>
    </location>
</feature>
<feature type="compositionally biased region" description="Low complexity" evidence="1">
    <location>
        <begin position="1"/>
        <end position="10"/>
    </location>
</feature>
<feature type="compositionally biased region" description="Basic and acidic residues" evidence="1">
    <location>
        <begin position="1078"/>
        <end position="1087"/>
    </location>
</feature>
<dbReference type="GeneID" id="72195826"/>
<dbReference type="Proteomes" id="UP000501367">
    <property type="component" value="Chromosome"/>
</dbReference>